<sequence>MPNGSPLTAQFRHRATFRSALYEEAYGVHGTLLIFHNSKYNSDLCRYFPLALSSYTSSAKVTRVPFSHFKSRSTPSLHPSQSSPNTLSLSPDKMPKSRRSRSVSVDRRSPFPCRSLKRRRYSPPATPAPATASSSSRNHPRSPALVTKGVKEWDDVRCAVCMEHPHNAVLLICASHDKGCRPFMCDTSYRHSNCLDQYRKSCDAAAVESAESKDKLSCPLCRGIVSGWKVVDSARKYMNAKSRSCSTESCGFAGAYCELRKHARMVHPLVRPSEADPERQKDWRRMEQQRDLGDLFSTMQSAFGGDDEGLGFVGGDEAVGNYLSFPSFTFLLVLRLQGSGRLSGSRRSSGRRGSSRSTRSHRGRAVSHWGESIRDTEASLSLLSGTADDGYIDYGYEEDVEDGSSADGHHGGEEVHGFSRRRRGHGETRTIEDDEDGGVL</sequence>
<name>A0A835VD24_VANPL</name>
<feature type="region of interest" description="Disordered" evidence="1">
    <location>
        <begin position="69"/>
        <end position="144"/>
    </location>
</feature>
<dbReference type="PANTHER" id="PTHR31197">
    <property type="entry name" value="OS01G0612600 PROTEIN"/>
    <property type="match status" value="1"/>
</dbReference>
<protein>
    <submittedName>
        <fullName evidence="2">Uncharacterized protein</fullName>
    </submittedName>
</protein>
<accession>A0A835VD24</accession>
<keyword evidence="3" id="KW-1185">Reference proteome</keyword>
<comment type="caution">
    <text evidence="2">The sequence shown here is derived from an EMBL/GenBank/DDBJ whole genome shotgun (WGS) entry which is preliminary data.</text>
</comment>
<feature type="compositionally biased region" description="Basic and acidic residues" evidence="1">
    <location>
        <begin position="407"/>
        <end position="417"/>
    </location>
</feature>
<reference evidence="2 3" key="1">
    <citation type="journal article" date="2020" name="Nat. Food">
        <title>A phased Vanilla planifolia genome enables genetic improvement of flavour and production.</title>
        <authorList>
            <person name="Hasing T."/>
            <person name="Tang H."/>
            <person name="Brym M."/>
            <person name="Khazi F."/>
            <person name="Huang T."/>
            <person name="Chambers A.H."/>
        </authorList>
    </citation>
    <scope>NUCLEOTIDE SEQUENCE [LARGE SCALE GENOMIC DNA]</scope>
    <source>
        <tissue evidence="2">Leaf</tissue>
    </source>
</reference>
<gene>
    <name evidence="2" type="ORF">HPP92_005304</name>
</gene>
<dbReference type="Pfam" id="PF07800">
    <property type="entry name" value="DUF1644"/>
    <property type="match status" value="1"/>
</dbReference>
<proteinExistence type="predicted"/>
<dbReference type="OrthoDB" id="786696at2759"/>
<feature type="region of interest" description="Disordered" evidence="1">
    <location>
        <begin position="394"/>
        <end position="440"/>
    </location>
</feature>
<dbReference type="EMBL" id="JADCNL010000002">
    <property type="protein sequence ID" value="KAG0491906.1"/>
    <property type="molecule type" value="Genomic_DNA"/>
</dbReference>
<organism evidence="2 3">
    <name type="scientific">Vanilla planifolia</name>
    <name type="common">Vanilla</name>
    <dbReference type="NCBI Taxonomy" id="51239"/>
    <lineage>
        <taxon>Eukaryota</taxon>
        <taxon>Viridiplantae</taxon>
        <taxon>Streptophyta</taxon>
        <taxon>Embryophyta</taxon>
        <taxon>Tracheophyta</taxon>
        <taxon>Spermatophyta</taxon>
        <taxon>Magnoliopsida</taxon>
        <taxon>Liliopsida</taxon>
        <taxon>Asparagales</taxon>
        <taxon>Orchidaceae</taxon>
        <taxon>Vanilloideae</taxon>
        <taxon>Vanilleae</taxon>
        <taxon>Vanilla</taxon>
    </lineage>
</organism>
<evidence type="ECO:0000313" key="3">
    <source>
        <dbReference type="Proteomes" id="UP000636800"/>
    </source>
</evidence>
<feature type="region of interest" description="Disordered" evidence="1">
    <location>
        <begin position="341"/>
        <end position="370"/>
    </location>
</feature>
<dbReference type="PANTHER" id="PTHR31197:SF5">
    <property type="entry name" value="OS01G0612600 PROTEIN"/>
    <property type="match status" value="1"/>
</dbReference>
<dbReference type="AlphaFoldDB" id="A0A835VD24"/>
<feature type="compositionally biased region" description="Polar residues" evidence="1">
    <location>
        <begin position="72"/>
        <end position="89"/>
    </location>
</feature>
<dbReference type="InterPro" id="IPR012866">
    <property type="entry name" value="DUF1644"/>
</dbReference>
<dbReference type="Proteomes" id="UP000636800">
    <property type="component" value="Chromosome 2"/>
</dbReference>
<evidence type="ECO:0000313" key="2">
    <source>
        <dbReference type="EMBL" id="KAG0491906.1"/>
    </source>
</evidence>
<feature type="compositionally biased region" description="Acidic residues" evidence="1">
    <location>
        <begin position="395"/>
        <end position="404"/>
    </location>
</feature>
<feature type="compositionally biased region" description="Basic residues" evidence="1">
    <location>
        <begin position="348"/>
        <end position="365"/>
    </location>
</feature>
<evidence type="ECO:0000256" key="1">
    <source>
        <dbReference type="SAM" id="MobiDB-lite"/>
    </source>
</evidence>